<sequence length="127" mass="14520">MDCDGDDGDDDNHYRIQNIHLGDNRIVALAESLVESLVGFLAESLVAPLVGYPLGVQILLAGLPFLDRIVEDKDHMVYKLFFFFVELIINYTVDFEISNEKTKNIVKRQKKLNGPKKKKKKKLNNKK</sequence>
<evidence type="ECO:0000313" key="3">
    <source>
        <dbReference type="EMBL" id="EAL67600.1"/>
    </source>
</evidence>
<dbReference type="InParanoid" id="Q54WH9"/>
<evidence type="ECO:0000256" key="2">
    <source>
        <dbReference type="SAM" id="Phobius"/>
    </source>
</evidence>
<name>Q54WH9_DICDI</name>
<dbReference type="EMBL" id="AAFI02000032">
    <property type="protein sequence ID" value="EAL67600.1"/>
    <property type="molecule type" value="Genomic_DNA"/>
</dbReference>
<keyword evidence="2" id="KW-1133">Transmembrane helix</keyword>
<comment type="caution">
    <text evidence="3">The sequence shown here is derived from an EMBL/GenBank/DDBJ whole genome shotgun (WGS) entry which is preliminary data.</text>
</comment>
<gene>
    <name evidence="3" type="ORF">DDB_G0279651</name>
</gene>
<dbReference type="VEuPathDB" id="AmoebaDB:DDB_G0279651"/>
<feature type="region of interest" description="Disordered" evidence="1">
    <location>
        <begin position="108"/>
        <end position="127"/>
    </location>
</feature>
<evidence type="ECO:0000313" key="4">
    <source>
        <dbReference type="Proteomes" id="UP000002195"/>
    </source>
</evidence>
<organism evidence="3 4">
    <name type="scientific">Dictyostelium discoideum</name>
    <name type="common">Social amoeba</name>
    <dbReference type="NCBI Taxonomy" id="44689"/>
    <lineage>
        <taxon>Eukaryota</taxon>
        <taxon>Amoebozoa</taxon>
        <taxon>Evosea</taxon>
        <taxon>Eumycetozoa</taxon>
        <taxon>Dictyostelia</taxon>
        <taxon>Dictyosteliales</taxon>
        <taxon>Dictyosteliaceae</taxon>
        <taxon>Dictyostelium</taxon>
    </lineage>
</organism>
<accession>Q54WH9</accession>
<keyword evidence="2" id="KW-0472">Membrane</keyword>
<evidence type="ECO:0000256" key="1">
    <source>
        <dbReference type="SAM" id="MobiDB-lite"/>
    </source>
</evidence>
<protein>
    <submittedName>
        <fullName evidence="3">Uncharacterized protein</fullName>
    </submittedName>
</protein>
<dbReference type="dictyBase" id="DDB_G0279651"/>
<keyword evidence="4" id="KW-1185">Reference proteome</keyword>
<dbReference type="KEGG" id="ddi:DDB_G0279651"/>
<dbReference type="PaxDb" id="44689-DDB0205959"/>
<dbReference type="RefSeq" id="XP_641574.1">
    <property type="nucleotide sequence ID" value="XM_636482.1"/>
</dbReference>
<reference evidence="3 4" key="1">
    <citation type="journal article" date="2005" name="Nature">
        <title>The genome of the social amoeba Dictyostelium discoideum.</title>
        <authorList>
            <consortium name="The Dictyostelium discoideum Sequencing Consortium"/>
            <person name="Eichinger L."/>
            <person name="Pachebat J.A."/>
            <person name="Glockner G."/>
            <person name="Rajandream M.A."/>
            <person name="Sucgang R."/>
            <person name="Berriman M."/>
            <person name="Song J."/>
            <person name="Olsen R."/>
            <person name="Szafranski K."/>
            <person name="Xu Q."/>
            <person name="Tunggal B."/>
            <person name="Kummerfeld S."/>
            <person name="Madera M."/>
            <person name="Konfortov B.A."/>
            <person name="Rivero F."/>
            <person name="Bankier A.T."/>
            <person name="Lehmann R."/>
            <person name="Hamlin N."/>
            <person name="Davies R."/>
            <person name="Gaudet P."/>
            <person name="Fey P."/>
            <person name="Pilcher K."/>
            <person name="Chen G."/>
            <person name="Saunders D."/>
            <person name="Sodergren E."/>
            <person name="Davis P."/>
            <person name="Kerhornou A."/>
            <person name="Nie X."/>
            <person name="Hall N."/>
            <person name="Anjard C."/>
            <person name="Hemphill L."/>
            <person name="Bason N."/>
            <person name="Farbrother P."/>
            <person name="Desany B."/>
            <person name="Just E."/>
            <person name="Morio T."/>
            <person name="Rost R."/>
            <person name="Churcher C."/>
            <person name="Cooper J."/>
            <person name="Haydock S."/>
            <person name="van Driessche N."/>
            <person name="Cronin A."/>
            <person name="Goodhead I."/>
            <person name="Muzny D."/>
            <person name="Mourier T."/>
            <person name="Pain A."/>
            <person name="Lu M."/>
            <person name="Harper D."/>
            <person name="Lindsay R."/>
            <person name="Hauser H."/>
            <person name="James K."/>
            <person name="Quiles M."/>
            <person name="Madan Babu M."/>
            <person name="Saito T."/>
            <person name="Buchrieser C."/>
            <person name="Wardroper A."/>
            <person name="Felder M."/>
            <person name="Thangavelu M."/>
            <person name="Johnson D."/>
            <person name="Knights A."/>
            <person name="Loulseged H."/>
            <person name="Mungall K."/>
            <person name="Oliver K."/>
            <person name="Price C."/>
            <person name="Quail M.A."/>
            <person name="Urushihara H."/>
            <person name="Hernandez J."/>
            <person name="Rabbinowitsch E."/>
            <person name="Steffen D."/>
            <person name="Sanders M."/>
            <person name="Ma J."/>
            <person name="Kohara Y."/>
            <person name="Sharp S."/>
            <person name="Simmonds M."/>
            <person name="Spiegler S."/>
            <person name="Tivey A."/>
            <person name="Sugano S."/>
            <person name="White B."/>
            <person name="Walker D."/>
            <person name="Woodward J."/>
            <person name="Winckler T."/>
            <person name="Tanaka Y."/>
            <person name="Shaulsky G."/>
            <person name="Schleicher M."/>
            <person name="Weinstock G."/>
            <person name="Rosenthal A."/>
            <person name="Cox E.C."/>
            <person name="Chisholm R.L."/>
            <person name="Gibbs R."/>
            <person name="Loomis W.F."/>
            <person name="Platzer M."/>
            <person name="Kay R.R."/>
            <person name="Williams J."/>
            <person name="Dear P.H."/>
            <person name="Noegel A.A."/>
            <person name="Barrell B."/>
            <person name="Kuspa A."/>
        </authorList>
    </citation>
    <scope>NUCLEOTIDE SEQUENCE [LARGE SCALE GENOMIC DNA]</scope>
    <source>
        <strain evidence="3 4">AX4</strain>
    </source>
</reference>
<dbReference type="HOGENOM" id="CLU_1974666_0_0_1"/>
<dbReference type="Proteomes" id="UP000002195">
    <property type="component" value="Unassembled WGS sequence"/>
</dbReference>
<dbReference type="GeneID" id="8622149"/>
<keyword evidence="2" id="KW-0812">Transmembrane</keyword>
<proteinExistence type="predicted"/>
<dbReference type="AlphaFoldDB" id="Q54WH9"/>
<feature type="transmembrane region" description="Helical" evidence="2">
    <location>
        <begin position="45"/>
        <end position="65"/>
    </location>
</feature>